<evidence type="ECO:0000313" key="2">
    <source>
        <dbReference type="EMBL" id="PIU99060.1"/>
    </source>
</evidence>
<sequence>SPRLDKVFPFPKLSATFFLFFEDYNSLFVISYTSLLKFLIFVNKLAKIQLGFLTKNLRIILEANIKSRVKDRRARRGLSRNLSPRSCNAVG</sequence>
<feature type="non-terminal residue" evidence="2">
    <location>
        <position position="1"/>
    </location>
</feature>
<evidence type="ECO:0000313" key="3">
    <source>
        <dbReference type="Proteomes" id="UP000230131"/>
    </source>
</evidence>
<reference evidence="3" key="1">
    <citation type="submission" date="2017-09" db="EMBL/GenBank/DDBJ databases">
        <title>Depth-based differentiation of microbial function through sediment-hosted aquifers and enrichment of novel symbionts in the deep terrestrial subsurface.</title>
        <authorList>
            <person name="Probst A.J."/>
            <person name="Ladd B."/>
            <person name="Jarett J.K."/>
            <person name="Geller-Mcgrath D.E."/>
            <person name="Sieber C.M.K."/>
            <person name="Emerson J.B."/>
            <person name="Anantharaman K."/>
            <person name="Thomas B.C."/>
            <person name="Malmstrom R."/>
            <person name="Stieglmeier M."/>
            <person name="Klingl A."/>
            <person name="Woyke T."/>
            <person name="Ryan C.M."/>
            <person name="Banfield J.F."/>
        </authorList>
    </citation>
    <scope>NUCLEOTIDE SEQUENCE [LARGE SCALE GENOMIC DNA]</scope>
</reference>
<accession>A0A2M7B7K0</accession>
<feature type="transmembrane region" description="Helical" evidence="1">
    <location>
        <begin position="27"/>
        <end position="46"/>
    </location>
</feature>
<protein>
    <submittedName>
        <fullName evidence="2">Uncharacterized protein</fullName>
    </submittedName>
</protein>
<proteinExistence type="predicted"/>
<dbReference type="EMBL" id="PEVH01000055">
    <property type="protein sequence ID" value="PIU99060.1"/>
    <property type="molecule type" value="Genomic_DNA"/>
</dbReference>
<organism evidence="2 3">
    <name type="scientific">Candidatus Wolfebacteria bacterium CG03_land_8_20_14_0_80_36_15</name>
    <dbReference type="NCBI Taxonomy" id="1975067"/>
    <lineage>
        <taxon>Bacteria</taxon>
        <taxon>Candidatus Wolfeibacteriota</taxon>
    </lineage>
</organism>
<comment type="caution">
    <text evidence="2">The sequence shown here is derived from an EMBL/GenBank/DDBJ whole genome shotgun (WGS) entry which is preliminary data.</text>
</comment>
<dbReference type="Proteomes" id="UP000230131">
    <property type="component" value="Unassembled WGS sequence"/>
</dbReference>
<keyword evidence="1" id="KW-0812">Transmembrane</keyword>
<evidence type="ECO:0000256" key="1">
    <source>
        <dbReference type="SAM" id="Phobius"/>
    </source>
</evidence>
<keyword evidence="1" id="KW-0472">Membrane</keyword>
<keyword evidence="1" id="KW-1133">Transmembrane helix</keyword>
<dbReference type="AlphaFoldDB" id="A0A2M7B7K0"/>
<name>A0A2M7B7K0_9BACT</name>
<gene>
    <name evidence="2" type="ORF">COS59_01780</name>
</gene>